<protein>
    <recommendedName>
        <fullName evidence="1">F-box domain-containing protein</fullName>
    </recommendedName>
</protein>
<dbReference type="PROSITE" id="PS50181">
    <property type="entry name" value="FBOX"/>
    <property type="match status" value="1"/>
</dbReference>
<organism evidence="2 3">
    <name type="scientific">Candolleomyces eurysporus</name>
    <dbReference type="NCBI Taxonomy" id="2828524"/>
    <lineage>
        <taxon>Eukaryota</taxon>
        <taxon>Fungi</taxon>
        <taxon>Dikarya</taxon>
        <taxon>Basidiomycota</taxon>
        <taxon>Agaricomycotina</taxon>
        <taxon>Agaricomycetes</taxon>
        <taxon>Agaricomycetidae</taxon>
        <taxon>Agaricales</taxon>
        <taxon>Agaricineae</taxon>
        <taxon>Psathyrellaceae</taxon>
        <taxon>Candolleomyces</taxon>
    </lineage>
</organism>
<accession>A0A9W8JC37</accession>
<dbReference type="SUPFAM" id="SSF81383">
    <property type="entry name" value="F-box domain"/>
    <property type="match status" value="1"/>
</dbReference>
<gene>
    <name evidence="2" type="ORF">H1R20_g6716</name>
</gene>
<dbReference type="OrthoDB" id="3055280at2759"/>
<feature type="non-terminal residue" evidence="2">
    <location>
        <position position="1"/>
    </location>
</feature>
<keyword evidence="3" id="KW-1185">Reference proteome</keyword>
<name>A0A9W8JC37_9AGAR</name>
<dbReference type="InterPro" id="IPR001810">
    <property type="entry name" value="F-box_dom"/>
</dbReference>
<dbReference type="InterPro" id="IPR036047">
    <property type="entry name" value="F-box-like_dom_sf"/>
</dbReference>
<evidence type="ECO:0000259" key="1">
    <source>
        <dbReference type="PROSITE" id="PS50181"/>
    </source>
</evidence>
<dbReference type="AlphaFoldDB" id="A0A9W8JC37"/>
<feature type="domain" description="F-box" evidence="1">
    <location>
        <begin position="229"/>
        <end position="276"/>
    </location>
</feature>
<dbReference type="Proteomes" id="UP001140091">
    <property type="component" value="Unassembled WGS sequence"/>
</dbReference>
<sequence>MSVIWETAPSKTVLDGLRFSKGDLKASHDCVLIVRSPPASFRAWTGPVHRVSNEQIAAEKAKNSIFAIFNTVPTSYYGAYHKSNDRLIQYDIGLDKGLYITFPSYSILLTVAPELGPEDIFRYFIGDDESGAPIEIDYGVVPSNGRFALLPSICETETTVAEFWYSLLCNTSLTDEEILYEAWRGKGNLWAYTRPNRYPISETIAARGLSQFHPDTTDTLHSDSSCPTEPGFDRLPLELLFLICEHLPLKSFLNVLTLNKRLRGELNLNHLAYQAMKTMEPWYFPSNPIVTPDGTRQREDLDWWEGKWLTHAGIPPAELQSKIPWLKYWIQCSRNPSMRNRKRIWMVALQIKDHHEKKIAERTNADSPRAFY</sequence>
<evidence type="ECO:0000313" key="2">
    <source>
        <dbReference type="EMBL" id="KAJ2930388.1"/>
    </source>
</evidence>
<dbReference type="EMBL" id="JANBPK010000844">
    <property type="protein sequence ID" value="KAJ2930388.1"/>
    <property type="molecule type" value="Genomic_DNA"/>
</dbReference>
<reference evidence="2" key="1">
    <citation type="submission" date="2022-06" db="EMBL/GenBank/DDBJ databases">
        <title>Genome Sequence of Candolleomyces eurysporus.</title>
        <authorList>
            <person name="Buettner E."/>
        </authorList>
    </citation>
    <scope>NUCLEOTIDE SEQUENCE</scope>
    <source>
        <strain evidence="2">VTCC 930004</strain>
    </source>
</reference>
<comment type="caution">
    <text evidence="2">The sequence shown here is derived from an EMBL/GenBank/DDBJ whole genome shotgun (WGS) entry which is preliminary data.</text>
</comment>
<evidence type="ECO:0000313" key="3">
    <source>
        <dbReference type="Proteomes" id="UP001140091"/>
    </source>
</evidence>
<proteinExistence type="predicted"/>